<sequence>MAKCGSKGQSIWTLGLAMALCIAAPPCRSQELSNGSLAVRVQDGTFQVATRAAAGVPVLIARSGAEIDHTWVRSSDYPQHHADVSTFEDSLGAGSQIRVTCSGLQGKPDLIYTVELYDQRPYAAVQVEVRNHTGKKLTVQALRNLESTGQTVVGLDGPDSADRVMSDSFSENWPLWSSPWELPFYDLGAGPLQMHRAAGSQLIYNRESGESLFVGALSADRFLTLMHLKYQGSEDSARITSYTVDSTGTTEIQSKKVKDAPELSLPLADGESMASERIMIAAGTDYHSQLLAYGEAIRLLHHARVTGQNMMGWWSWTSYEMAVNEGSVLTNAQWMAENLKQFGYDHFFIDEGYQYARGEYTTPNARFFPDGMRSVGATVSHLGLTFGVWTAPFEVSDRAWVYLNHKDWLVHTADGTPIPVVKEDGDTMYALDTTHPGAQEYMRRTYTTLTREWGVRYIKLDFMDRTAIEGYRYRPDVTALQAQLIGLKVIRRAVGDDVLIDKDGSPMLTPVGIVDEGRISHDTGHTFENTKSVALGIAARYFMNRNYFLDDPDAFNIAAQVPVTPDPGPNGRRRHNAGQTLDEAQDAIVLSAVSGGMYEIGDDLPILSMDKDRLDLLKNRDLLDMVKISRAATPVDLLSYDPADGQPSIFFLREDQRQSILVVYNWTDRPRSHVLRLADFALPGDHLFQAYDVLNQSAVVAVNEGTVRLDDMPRHSVRVIKLIDSTVPAAAPVITADVPRQAAVSKMVHFSAKAEEKGVPALGYRWDFGDGTTFAGPQAVHAYTHDGDFTVQLTADRLDGIEAHQSFIITVTGTLTSGSILQNTRYTEPAN</sequence>
<comment type="similarity">
    <text evidence="1">Belongs to the glycosyl hydrolase 27 family.</text>
</comment>
<evidence type="ECO:0000256" key="1">
    <source>
        <dbReference type="ARBA" id="ARBA00009743"/>
    </source>
</evidence>
<dbReference type="Proteomes" id="UP000264702">
    <property type="component" value="Unassembled WGS sequence"/>
</dbReference>
<dbReference type="SUPFAM" id="SSF51445">
    <property type="entry name" value="(Trans)glycosidases"/>
    <property type="match status" value="1"/>
</dbReference>
<protein>
    <submittedName>
        <fullName evidence="5">PKD domain-containing protein</fullName>
    </submittedName>
</protein>
<dbReference type="InterPro" id="IPR035986">
    <property type="entry name" value="PKD_dom_sf"/>
</dbReference>
<dbReference type="InterPro" id="IPR013785">
    <property type="entry name" value="Aldolase_TIM"/>
</dbReference>
<dbReference type="Gene3D" id="2.60.40.10">
    <property type="entry name" value="Immunoglobulins"/>
    <property type="match status" value="1"/>
</dbReference>
<dbReference type="Gene3D" id="3.20.20.70">
    <property type="entry name" value="Aldolase class I"/>
    <property type="match status" value="1"/>
</dbReference>
<dbReference type="PROSITE" id="PS50093">
    <property type="entry name" value="PKD"/>
    <property type="match status" value="1"/>
</dbReference>
<dbReference type="GO" id="GO:0004557">
    <property type="term" value="F:alpha-galactosidase activity"/>
    <property type="evidence" value="ECO:0007669"/>
    <property type="project" value="InterPro"/>
</dbReference>
<evidence type="ECO:0000256" key="3">
    <source>
        <dbReference type="ARBA" id="ARBA00023295"/>
    </source>
</evidence>
<evidence type="ECO:0000313" key="6">
    <source>
        <dbReference type="Proteomes" id="UP000264702"/>
    </source>
</evidence>
<organism evidence="5 6">
    <name type="scientific">Paracidobacterium acidisoli</name>
    <dbReference type="NCBI Taxonomy" id="2303751"/>
    <lineage>
        <taxon>Bacteria</taxon>
        <taxon>Pseudomonadati</taxon>
        <taxon>Acidobacteriota</taxon>
        <taxon>Terriglobia</taxon>
        <taxon>Terriglobales</taxon>
        <taxon>Acidobacteriaceae</taxon>
        <taxon>Paracidobacterium</taxon>
    </lineage>
</organism>
<dbReference type="PANTHER" id="PTHR11452:SF75">
    <property type="entry name" value="ALPHA-GALACTOSIDASE MEL1"/>
    <property type="match status" value="1"/>
</dbReference>
<dbReference type="CDD" id="cd14791">
    <property type="entry name" value="GH36"/>
    <property type="match status" value="1"/>
</dbReference>
<dbReference type="AlphaFoldDB" id="A0A372IKU1"/>
<dbReference type="EMBL" id="QVQT01000007">
    <property type="protein sequence ID" value="RFU15203.1"/>
    <property type="molecule type" value="Genomic_DNA"/>
</dbReference>
<proteinExistence type="inferred from homology"/>
<dbReference type="InterPro" id="IPR022409">
    <property type="entry name" value="PKD/Chitinase_dom"/>
</dbReference>
<gene>
    <name evidence="5" type="ORF">D0Y96_18910</name>
</gene>
<comment type="caution">
    <text evidence="5">The sequence shown here is derived from an EMBL/GenBank/DDBJ whole genome shotgun (WGS) entry which is preliminary data.</text>
</comment>
<dbReference type="SUPFAM" id="SSF49299">
    <property type="entry name" value="PKD domain"/>
    <property type="match status" value="1"/>
</dbReference>
<evidence type="ECO:0000259" key="4">
    <source>
        <dbReference type="PROSITE" id="PS50093"/>
    </source>
</evidence>
<keyword evidence="2" id="KW-0378">Hydrolase</keyword>
<dbReference type="InterPro" id="IPR002252">
    <property type="entry name" value="Glyco_hydro_36"/>
</dbReference>
<dbReference type="PANTHER" id="PTHR11452">
    <property type="entry name" value="ALPHA-GALACTOSIDASE/ALPHA-N-ACETYLGALACTOSAMINIDASE"/>
    <property type="match status" value="1"/>
</dbReference>
<dbReference type="SMART" id="SM00089">
    <property type="entry name" value="PKD"/>
    <property type="match status" value="1"/>
</dbReference>
<keyword evidence="3" id="KW-0326">Glycosidase</keyword>
<dbReference type="InterPro" id="IPR017853">
    <property type="entry name" value="GH"/>
</dbReference>
<dbReference type="InterPro" id="IPR000601">
    <property type="entry name" value="PKD_dom"/>
</dbReference>
<feature type="domain" description="PKD" evidence="4">
    <location>
        <begin position="754"/>
        <end position="812"/>
    </location>
</feature>
<dbReference type="Pfam" id="PF02065">
    <property type="entry name" value="Melibiase"/>
    <property type="match status" value="1"/>
</dbReference>
<dbReference type="InterPro" id="IPR002241">
    <property type="entry name" value="Glyco_hydro_27"/>
</dbReference>
<dbReference type="GO" id="GO:0016052">
    <property type="term" value="P:carbohydrate catabolic process"/>
    <property type="evidence" value="ECO:0007669"/>
    <property type="project" value="InterPro"/>
</dbReference>
<accession>A0A372IKU1</accession>
<name>A0A372IKU1_9BACT</name>
<evidence type="ECO:0000256" key="2">
    <source>
        <dbReference type="ARBA" id="ARBA00022801"/>
    </source>
</evidence>
<dbReference type="InterPro" id="IPR013783">
    <property type="entry name" value="Ig-like_fold"/>
</dbReference>
<dbReference type="CDD" id="cd00146">
    <property type="entry name" value="PKD"/>
    <property type="match status" value="1"/>
</dbReference>
<evidence type="ECO:0000313" key="5">
    <source>
        <dbReference type="EMBL" id="RFU15203.1"/>
    </source>
</evidence>
<dbReference type="Pfam" id="PF18911">
    <property type="entry name" value="PKD_4"/>
    <property type="match status" value="1"/>
</dbReference>
<keyword evidence="6" id="KW-1185">Reference proteome</keyword>
<reference evidence="5 6" key="1">
    <citation type="submission" date="2018-08" db="EMBL/GenBank/DDBJ databases">
        <title>Acidipila sp. 4G-K13, an acidobacterium isolated from forest soil.</title>
        <authorList>
            <person name="Gao Z.-H."/>
            <person name="Qiu L.-H."/>
        </authorList>
    </citation>
    <scope>NUCLEOTIDE SEQUENCE [LARGE SCALE GENOMIC DNA]</scope>
    <source>
        <strain evidence="5 6">4G-K13</strain>
    </source>
</reference>